<evidence type="ECO:0000313" key="2">
    <source>
        <dbReference type="EnsemblPlants" id="OMERI04G02800.1"/>
    </source>
</evidence>
<evidence type="ECO:0000256" key="1">
    <source>
        <dbReference type="SAM" id="MobiDB-lite"/>
    </source>
</evidence>
<evidence type="ECO:0000313" key="3">
    <source>
        <dbReference type="Proteomes" id="UP000008021"/>
    </source>
</evidence>
<reference evidence="2" key="2">
    <citation type="submission" date="2018-05" db="EMBL/GenBank/DDBJ databases">
        <title>OmerRS3 (Oryza meridionalis Reference Sequence Version 3).</title>
        <authorList>
            <person name="Zhang J."/>
            <person name="Kudrna D."/>
            <person name="Lee S."/>
            <person name="Talag J."/>
            <person name="Welchert J."/>
            <person name="Wing R.A."/>
        </authorList>
    </citation>
    <scope>NUCLEOTIDE SEQUENCE [LARGE SCALE GENOMIC DNA]</scope>
    <source>
        <strain evidence="2">cv. OR44</strain>
    </source>
</reference>
<dbReference type="AlphaFoldDB" id="A0A0E0DAV1"/>
<protein>
    <submittedName>
        <fullName evidence="2">Uncharacterized protein</fullName>
    </submittedName>
</protein>
<sequence>MGSGPAEAADEAASGGLPSGGGCAAAGLPKRQRQWVGRQRTAGRPPLVQIRWEGRPGGGGRAVACDFF</sequence>
<reference evidence="2" key="1">
    <citation type="submission" date="2015-04" db="UniProtKB">
        <authorList>
            <consortium name="EnsemblPlants"/>
        </authorList>
    </citation>
    <scope>IDENTIFICATION</scope>
</reference>
<dbReference type="Proteomes" id="UP000008021">
    <property type="component" value="Chromosome 4"/>
</dbReference>
<feature type="region of interest" description="Disordered" evidence="1">
    <location>
        <begin position="1"/>
        <end position="59"/>
    </location>
</feature>
<accession>A0A0E0DAV1</accession>
<proteinExistence type="predicted"/>
<dbReference type="EnsemblPlants" id="OMERI04G02800.1">
    <property type="protein sequence ID" value="OMERI04G02800.1"/>
    <property type="gene ID" value="OMERI04G02800"/>
</dbReference>
<organism evidence="2">
    <name type="scientific">Oryza meridionalis</name>
    <dbReference type="NCBI Taxonomy" id="40149"/>
    <lineage>
        <taxon>Eukaryota</taxon>
        <taxon>Viridiplantae</taxon>
        <taxon>Streptophyta</taxon>
        <taxon>Embryophyta</taxon>
        <taxon>Tracheophyta</taxon>
        <taxon>Spermatophyta</taxon>
        <taxon>Magnoliopsida</taxon>
        <taxon>Liliopsida</taxon>
        <taxon>Poales</taxon>
        <taxon>Poaceae</taxon>
        <taxon>BOP clade</taxon>
        <taxon>Oryzoideae</taxon>
        <taxon>Oryzeae</taxon>
        <taxon>Oryzinae</taxon>
        <taxon>Oryza</taxon>
    </lineage>
</organism>
<name>A0A0E0DAV1_9ORYZ</name>
<dbReference type="Gramene" id="OMERI04G02800.1">
    <property type="protein sequence ID" value="OMERI04G02800.1"/>
    <property type="gene ID" value="OMERI04G02800"/>
</dbReference>
<keyword evidence="3" id="KW-1185">Reference proteome</keyword>
<dbReference type="HOGENOM" id="CLU_2798281_0_0_1"/>